<dbReference type="GO" id="GO:0003700">
    <property type="term" value="F:DNA-binding transcription factor activity"/>
    <property type="evidence" value="ECO:0007669"/>
    <property type="project" value="TreeGrafter"/>
</dbReference>
<dbReference type="PANTHER" id="PTHR30055:SF220">
    <property type="entry name" value="TETR-FAMILY REGULATORY PROTEIN"/>
    <property type="match status" value="1"/>
</dbReference>
<dbReference type="InterPro" id="IPR009057">
    <property type="entry name" value="Homeodomain-like_sf"/>
</dbReference>
<keyword evidence="1" id="KW-0805">Transcription regulation</keyword>
<dbReference type="GO" id="GO:0000976">
    <property type="term" value="F:transcription cis-regulatory region binding"/>
    <property type="evidence" value="ECO:0007669"/>
    <property type="project" value="TreeGrafter"/>
</dbReference>
<accession>A0AAE3MYT7</accession>
<dbReference type="PROSITE" id="PS50977">
    <property type="entry name" value="HTH_TETR_2"/>
    <property type="match status" value="1"/>
</dbReference>
<sequence>MGRPTRKAGAYHHGDLRSALLDAALKVVEKDGVSALTLRTLARHAGVSPGAPYHHFESREHLLAAIAAEGLSGLVSEMRRCSATAATPQSRLEALGHGYVRYALTHRGHFRIMFRPELKELLGKEINKDLGKGLVLLREAIVSCQNAGLAPAGDTDRLVLLAWSAVHGACQLWIDGPLAYEGLLESEEALGSAVAGTLVNLMTAAAAEHKCVADPSR</sequence>
<keyword evidence="7" id="KW-1185">Reference proteome</keyword>
<protein>
    <submittedName>
        <fullName evidence="6">TetR/AcrR family transcriptional regulator</fullName>
    </submittedName>
</protein>
<comment type="caution">
    <text evidence="6">The sequence shown here is derived from an EMBL/GenBank/DDBJ whole genome shotgun (WGS) entry which is preliminary data.</text>
</comment>
<dbReference type="PRINTS" id="PR00455">
    <property type="entry name" value="HTHTETR"/>
</dbReference>
<dbReference type="InterPro" id="IPR036271">
    <property type="entry name" value="Tet_transcr_reg_TetR-rel_C_sf"/>
</dbReference>
<evidence type="ECO:0000256" key="1">
    <source>
        <dbReference type="ARBA" id="ARBA00023015"/>
    </source>
</evidence>
<dbReference type="Proteomes" id="UP001208771">
    <property type="component" value="Unassembled WGS sequence"/>
</dbReference>
<dbReference type="RefSeq" id="WP_306411247.1">
    <property type="nucleotide sequence ID" value="NZ_JANFPI010000003.1"/>
</dbReference>
<name>A0AAE3MYT7_9HYPH</name>
<evidence type="ECO:0000256" key="4">
    <source>
        <dbReference type="PROSITE-ProRule" id="PRU00335"/>
    </source>
</evidence>
<feature type="DNA-binding region" description="H-T-H motif" evidence="4">
    <location>
        <begin position="37"/>
        <end position="56"/>
    </location>
</feature>
<organism evidence="6 7">
    <name type="scientific">Ectorhizobium quercum</name>
    <dbReference type="NCBI Taxonomy" id="2965071"/>
    <lineage>
        <taxon>Bacteria</taxon>
        <taxon>Pseudomonadati</taxon>
        <taxon>Pseudomonadota</taxon>
        <taxon>Alphaproteobacteria</taxon>
        <taxon>Hyphomicrobiales</taxon>
        <taxon>Rhizobiaceae</taxon>
        <taxon>Ectorhizobium</taxon>
    </lineage>
</organism>
<evidence type="ECO:0000313" key="6">
    <source>
        <dbReference type="EMBL" id="MCX8997459.1"/>
    </source>
</evidence>
<evidence type="ECO:0000259" key="5">
    <source>
        <dbReference type="PROSITE" id="PS50977"/>
    </source>
</evidence>
<dbReference type="SUPFAM" id="SSF48498">
    <property type="entry name" value="Tetracyclin repressor-like, C-terminal domain"/>
    <property type="match status" value="1"/>
</dbReference>
<dbReference type="SUPFAM" id="SSF46689">
    <property type="entry name" value="Homeodomain-like"/>
    <property type="match status" value="1"/>
</dbReference>
<dbReference type="InterPro" id="IPR025996">
    <property type="entry name" value="MT1864/Rv1816-like_C"/>
</dbReference>
<dbReference type="Pfam" id="PF00440">
    <property type="entry name" value="TetR_N"/>
    <property type="match status" value="1"/>
</dbReference>
<proteinExistence type="predicted"/>
<dbReference type="EMBL" id="JANFPI010000003">
    <property type="protein sequence ID" value="MCX8997459.1"/>
    <property type="molecule type" value="Genomic_DNA"/>
</dbReference>
<dbReference type="Gene3D" id="1.10.357.10">
    <property type="entry name" value="Tetracycline Repressor, domain 2"/>
    <property type="match status" value="1"/>
</dbReference>
<feature type="domain" description="HTH tetR-type" evidence="5">
    <location>
        <begin position="14"/>
        <end position="74"/>
    </location>
</feature>
<gene>
    <name evidence="6" type="ORF">NOF55_10095</name>
</gene>
<evidence type="ECO:0000256" key="3">
    <source>
        <dbReference type="ARBA" id="ARBA00023163"/>
    </source>
</evidence>
<dbReference type="Pfam" id="PF13305">
    <property type="entry name" value="TetR_C_33"/>
    <property type="match status" value="1"/>
</dbReference>
<dbReference type="InterPro" id="IPR050109">
    <property type="entry name" value="HTH-type_TetR-like_transc_reg"/>
</dbReference>
<keyword evidence="2 4" id="KW-0238">DNA-binding</keyword>
<evidence type="ECO:0000256" key="2">
    <source>
        <dbReference type="ARBA" id="ARBA00023125"/>
    </source>
</evidence>
<evidence type="ECO:0000313" key="7">
    <source>
        <dbReference type="Proteomes" id="UP001208771"/>
    </source>
</evidence>
<dbReference type="PANTHER" id="PTHR30055">
    <property type="entry name" value="HTH-TYPE TRANSCRIPTIONAL REGULATOR RUTR"/>
    <property type="match status" value="1"/>
</dbReference>
<dbReference type="AlphaFoldDB" id="A0AAE3MYT7"/>
<reference evidence="6" key="1">
    <citation type="submission" date="2022-07" db="EMBL/GenBank/DDBJ databases">
        <title>Ectorhizobium quercum gen.nov., sp. nov.</title>
        <authorList>
            <person name="Ma T."/>
            <person name="Li Y."/>
        </authorList>
    </citation>
    <scope>NUCLEOTIDE SEQUENCE</scope>
    <source>
        <strain evidence="6">BDR2-2</strain>
    </source>
</reference>
<keyword evidence="3" id="KW-0804">Transcription</keyword>
<dbReference type="InterPro" id="IPR001647">
    <property type="entry name" value="HTH_TetR"/>
</dbReference>